<gene>
    <name evidence="8" type="ORF">NBM05_01995</name>
</gene>
<feature type="transmembrane region" description="Helical" evidence="6">
    <location>
        <begin position="350"/>
        <end position="374"/>
    </location>
</feature>
<evidence type="ECO:0000256" key="4">
    <source>
        <dbReference type="ARBA" id="ARBA00022989"/>
    </source>
</evidence>
<dbReference type="InterPro" id="IPR038766">
    <property type="entry name" value="Membrane_comp_ABC_pdt"/>
</dbReference>
<comment type="caution">
    <text evidence="8">The sequence shown here is derived from an EMBL/GenBank/DDBJ whole genome shotgun (WGS) entry which is preliminary data.</text>
</comment>
<keyword evidence="2" id="KW-1003">Cell membrane</keyword>
<name>A0A9X2HCY3_9MICC</name>
<evidence type="ECO:0000256" key="1">
    <source>
        <dbReference type="ARBA" id="ARBA00004651"/>
    </source>
</evidence>
<evidence type="ECO:0000256" key="5">
    <source>
        <dbReference type="ARBA" id="ARBA00023136"/>
    </source>
</evidence>
<sequence length="771" mass="81917">MTLFGRKLWRDLREHWAPFTAVCLMAALSVLVFSGLEGSWRGIGAQLESFSASHRLPDAWVSGTRLSDDDARRFEELDGVERAGLVSAVPVTRTGSATEDELVLSTRDRGGLNAPLLRDGTGMPADEAEVPADGVWLDEAYARANDVGPGDRIAVSRGAASAELRVEGLVMQPDGLAHTGSGLVAPDPGSFGYGVVGERAAAELAGGGPVQQTLLVRGGVEAVRAEAPRLLGDRYVSILDRGSHPQMAGVFERVGQIRDLSFLFTALFALVSALSIFTSVRRLVDTQRQEIATLAALGCRRRTIGAYYTAVGAAAVLLGCLLGLGVAPVLSRYILATQRGSFGLPAWEPVHTLAGGAVPLLLLLVCVLATGLAVRPLLRGSPADGLRPEPGRARHTPLERLRPLWRRVSPGARWALRDATGNPVRVAMGIVATAGCMMLLMTGFGMPDTLDRQVDLSYSEQYRYDTLLRLSPAAAEHARTRVAEAAGTGQWMQQSAVRIASHDGDGDGDDGEHPLTVLGEGDLLRLPDRAGNPVALDDGAVLSDRLAARWGLDVGDDLTVTEAGGAQRRLRIAGTTTASEPQGIALSDATWERAGGAFTPTSYLTERPVGPEVRGAPEVQTARTLEQQRESARALVGSLTGVFSLIKVFAVVLAVVVLYNLGLLSFAERVRDYATLRVLGFRPGELRSLASRENLATALLGWLVGLPAGWWFLGRYVEQFSTERAAYAPSISWVSVCLASAITLAFALSATAMLTRRIGGIDMTGALKGVT</sequence>
<feature type="transmembrane region" description="Helical" evidence="6">
    <location>
        <begin position="305"/>
        <end position="330"/>
    </location>
</feature>
<dbReference type="PANTHER" id="PTHR30287:SF1">
    <property type="entry name" value="INNER MEMBRANE PROTEIN"/>
    <property type="match status" value="1"/>
</dbReference>
<feature type="domain" description="ABC3 transporter permease C-terminal" evidence="7">
    <location>
        <begin position="648"/>
        <end position="760"/>
    </location>
</feature>
<comment type="subcellular location">
    <subcellularLocation>
        <location evidence="1">Cell membrane</location>
        <topology evidence="1">Multi-pass membrane protein</topology>
    </subcellularLocation>
</comment>
<dbReference type="PANTHER" id="PTHR30287">
    <property type="entry name" value="MEMBRANE COMPONENT OF PREDICTED ABC SUPERFAMILY METABOLITE UPTAKE TRANSPORTER"/>
    <property type="match status" value="1"/>
</dbReference>
<proteinExistence type="predicted"/>
<evidence type="ECO:0000256" key="6">
    <source>
        <dbReference type="SAM" id="Phobius"/>
    </source>
</evidence>
<evidence type="ECO:0000313" key="9">
    <source>
        <dbReference type="Proteomes" id="UP001139502"/>
    </source>
</evidence>
<evidence type="ECO:0000259" key="7">
    <source>
        <dbReference type="Pfam" id="PF02687"/>
    </source>
</evidence>
<dbReference type="RefSeq" id="WP_254164760.1">
    <property type="nucleotide sequence ID" value="NZ_JANAFB010000003.1"/>
</dbReference>
<accession>A0A9X2HCY3</accession>
<feature type="domain" description="ABC3 transporter permease C-terminal" evidence="7">
    <location>
        <begin position="263"/>
        <end position="382"/>
    </location>
</feature>
<feature type="transmembrane region" description="Helical" evidence="6">
    <location>
        <begin position="426"/>
        <end position="446"/>
    </location>
</feature>
<dbReference type="Proteomes" id="UP001139502">
    <property type="component" value="Unassembled WGS sequence"/>
</dbReference>
<feature type="transmembrane region" description="Helical" evidence="6">
    <location>
        <begin position="733"/>
        <end position="754"/>
    </location>
</feature>
<dbReference type="Pfam" id="PF02687">
    <property type="entry name" value="FtsX"/>
    <property type="match status" value="2"/>
</dbReference>
<organism evidence="8 9">
    <name type="scientific">Rothia santali</name>
    <dbReference type="NCBI Taxonomy" id="2949643"/>
    <lineage>
        <taxon>Bacteria</taxon>
        <taxon>Bacillati</taxon>
        <taxon>Actinomycetota</taxon>
        <taxon>Actinomycetes</taxon>
        <taxon>Micrococcales</taxon>
        <taxon>Micrococcaceae</taxon>
        <taxon>Rothia</taxon>
    </lineage>
</organism>
<keyword evidence="5 6" id="KW-0472">Membrane</keyword>
<reference evidence="8" key="1">
    <citation type="submission" date="2022-06" db="EMBL/GenBank/DDBJ databases">
        <title>Rothia sp. isolated from sandalwood seedling.</title>
        <authorList>
            <person name="Tuikhar N."/>
            <person name="Kirdat K."/>
            <person name="Thorat V."/>
            <person name="Swetha P."/>
            <person name="Padma S."/>
            <person name="Sundararaj R."/>
            <person name="Yadav A."/>
        </authorList>
    </citation>
    <scope>NUCLEOTIDE SEQUENCE</scope>
    <source>
        <strain evidence="8">AR01</strain>
    </source>
</reference>
<feature type="transmembrane region" description="Helical" evidence="6">
    <location>
        <begin position="262"/>
        <end position="284"/>
    </location>
</feature>
<dbReference type="InterPro" id="IPR003838">
    <property type="entry name" value="ABC3_permease_C"/>
</dbReference>
<feature type="transmembrane region" description="Helical" evidence="6">
    <location>
        <begin position="635"/>
        <end position="661"/>
    </location>
</feature>
<protein>
    <submittedName>
        <fullName evidence="8">FtsX-like permease family protein</fullName>
    </submittedName>
</protein>
<evidence type="ECO:0000256" key="3">
    <source>
        <dbReference type="ARBA" id="ARBA00022692"/>
    </source>
</evidence>
<dbReference type="EMBL" id="JANAFB010000003">
    <property type="protein sequence ID" value="MCP3424834.1"/>
    <property type="molecule type" value="Genomic_DNA"/>
</dbReference>
<dbReference type="AlphaFoldDB" id="A0A9X2HCY3"/>
<keyword evidence="4 6" id="KW-1133">Transmembrane helix</keyword>
<keyword evidence="3 6" id="KW-0812">Transmembrane</keyword>
<evidence type="ECO:0000256" key="2">
    <source>
        <dbReference type="ARBA" id="ARBA00022475"/>
    </source>
</evidence>
<evidence type="ECO:0000313" key="8">
    <source>
        <dbReference type="EMBL" id="MCP3424834.1"/>
    </source>
</evidence>
<keyword evidence="9" id="KW-1185">Reference proteome</keyword>
<dbReference type="GO" id="GO:0005886">
    <property type="term" value="C:plasma membrane"/>
    <property type="evidence" value="ECO:0007669"/>
    <property type="project" value="UniProtKB-SubCell"/>
</dbReference>
<feature type="transmembrane region" description="Helical" evidence="6">
    <location>
        <begin position="695"/>
        <end position="713"/>
    </location>
</feature>